<gene>
    <name evidence="2" type="ORF">Msi02_05550</name>
</gene>
<feature type="transmembrane region" description="Helical" evidence="1">
    <location>
        <begin position="131"/>
        <end position="150"/>
    </location>
</feature>
<name>A0ABQ4GE88_9ACTN</name>
<feature type="transmembrane region" description="Helical" evidence="1">
    <location>
        <begin position="74"/>
        <end position="96"/>
    </location>
</feature>
<comment type="caution">
    <text evidence="2">The sequence shown here is derived from an EMBL/GenBank/DDBJ whole genome shotgun (WGS) entry which is preliminary data.</text>
</comment>
<dbReference type="EMBL" id="BOOF01000002">
    <property type="protein sequence ID" value="GIH59738.1"/>
    <property type="molecule type" value="Genomic_DNA"/>
</dbReference>
<keyword evidence="1" id="KW-0472">Membrane</keyword>
<keyword evidence="1" id="KW-1133">Transmembrane helix</keyword>
<feature type="transmembrane region" description="Helical" evidence="1">
    <location>
        <begin position="108"/>
        <end position="126"/>
    </location>
</feature>
<dbReference type="RefSeq" id="WP_204046891.1">
    <property type="nucleotide sequence ID" value="NZ_BOOF01000002.1"/>
</dbReference>
<evidence type="ECO:0000256" key="1">
    <source>
        <dbReference type="SAM" id="Phobius"/>
    </source>
</evidence>
<feature type="transmembrane region" description="Helical" evidence="1">
    <location>
        <begin position="156"/>
        <end position="177"/>
    </location>
</feature>
<reference evidence="2 3" key="1">
    <citation type="submission" date="2021-01" db="EMBL/GenBank/DDBJ databases">
        <title>Whole genome shotgun sequence of Microbispora siamensis NBRC 104113.</title>
        <authorList>
            <person name="Komaki H."/>
            <person name="Tamura T."/>
        </authorList>
    </citation>
    <scope>NUCLEOTIDE SEQUENCE [LARGE SCALE GENOMIC DNA]</scope>
    <source>
        <strain evidence="2 3">NBRC 104113</strain>
    </source>
</reference>
<organism evidence="2 3">
    <name type="scientific">Microbispora siamensis</name>
    <dbReference type="NCBI Taxonomy" id="564413"/>
    <lineage>
        <taxon>Bacteria</taxon>
        <taxon>Bacillati</taxon>
        <taxon>Actinomycetota</taxon>
        <taxon>Actinomycetes</taxon>
        <taxon>Streptosporangiales</taxon>
        <taxon>Streptosporangiaceae</taxon>
        <taxon>Microbispora</taxon>
    </lineage>
</organism>
<protein>
    <submittedName>
        <fullName evidence="2">Uncharacterized protein</fullName>
    </submittedName>
</protein>
<sequence length="193" mass="19510">MQRMTGLLIGAVFGAVFVFANSHPPLGHALALVLRIAAAVALAGVVAMWFLAVGRARSTGAEPGIGGGGESGKMFGLGFAVVVVIEAVALFGGIAVLRVLDRPEESNVAWIALVVGVHFVALGPIWRDRTIMVPGVVLTVLGVAGLVMTATSAVAWVPLVSGVLSGVTLLAGCLAAARRGLAAQRSPVSGGRR</sequence>
<feature type="transmembrane region" description="Helical" evidence="1">
    <location>
        <begin position="32"/>
        <end position="53"/>
    </location>
</feature>
<evidence type="ECO:0000313" key="2">
    <source>
        <dbReference type="EMBL" id="GIH59738.1"/>
    </source>
</evidence>
<evidence type="ECO:0000313" key="3">
    <source>
        <dbReference type="Proteomes" id="UP000660454"/>
    </source>
</evidence>
<accession>A0ABQ4GE88</accession>
<keyword evidence="1" id="KW-0812">Transmembrane</keyword>
<dbReference type="Proteomes" id="UP000660454">
    <property type="component" value="Unassembled WGS sequence"/>
</dbReference>
<proteinExistence type="predicted"/>
<keyword evidence="3" id="KW-1185">Reference proteome</keyword>